<dbReference type="GO" id="GO:0020002">
    <property type="term" value="C:host cell plasma membrane"/>
    <property type="evidence" value="ECO:0007669"/>
    <property type="project" value="UniProtKB-SubCell"/>
</dbReference>
<dbReference type="GO" id="GO:0055036">
    <property type="term" value="C:virion membrane"/>
    <property type="evidence" value="ECO:0007669"/>
    <property type="project" value="UniProtKB-SubCell"/>
</dbReference>
<dbReference type="RefSeq" id="YP_010801291.1">
    <property type="nucleotide sequence ID" value="NC_076951.1"/>
</dbReference>
<dbReference type="SUPFAM" id="SSF58069">
    <property type="entry name" value="Virus ectodomain"/>
    <property type="match status" value="1"/>
</dbReference>
<evidence type="ECO:0000313" key="20">
    <source>
        <dbReference type="Proteomes" id="UP001317325"/>
    </source>
</evidence>
<accession>A0A7D5DLW3</accession>
<evidence type="ECO:0000256" key="3">
    <source>
        <dbReference type="ARBA" id="ARBA00022506"/>
    </source>
</evidence>
<dbReference type="Proteomes" id="UP001317325">
    <property type="component" value="Segment"/>
</dbReference>
<reference evidence="19 20" key="1">
    <citation type="submission" date="2019-10" db="EMBL/GenBank/DDBJ databases">
        <title>Common occurrence of Belerina virus, a novel paramyxovirus found in Belgian hedgehogs.</title>
        <authorList>
            <person name="Vanmechelen B."/>
            <person name="Vergote V."/>
            <person name="Merino M."/>
            <person name="Maes P."/>
        </authorList>
    </citation>
    <scope>NUCLEOTIDE SEQUENCE [LARGE SCALE GENOMIC DNA]</scope>
    <source>
        <strain evidence="19">HH114</strain>
    </source>
</reference>
<evidence type="ECO:0000256" key="5">
    <source>
        <dbReference type="ARBA" id="ARBA00022521"/>
    </source>
</evidence>
<dbReference type="SUPFAM" id="SSF69922">
    <property type="entry name" value="Head and neck region of the ectodomain of NDV fusion glycoprotein"/>
    <property type="match status" value="1"/>
</dbReference>
<keyword evidence="20" id="KW-1185">Reference proteome</keyword>
<dbReference type="Pfam" id="PF00523">
    <property type="entry name" value="Fusion_gly"/>
    <property type="match status" value="1"/>
</dbReference>
<dbReference type="GeneID" id="80539982"/>
<feature type="transmembrane region" description="Helical" evidence="18">
    <location>
        <begin position="498"/>
        <end position="521"/>
    </location>
</feature>
<keyword evidence="5" id="KW-1169">Fusion of virus membrane with host cell membrane</keyword>
<dbReference type="GO" id="GO:0019064">
    <property type="term" value="P:fusion of virus membrane with host plasma membrane"/>
    <property type="evidence" value="ECO:0007669"/>
    <property type="project" value="UniProtKB-KW"/>
</dbReference>
<protein>
    <recommendedName>
        <fullName evidence="2 18">Fusion glycoprotein F0</fullName>
    </recommendedName>
</protein>
<keyword evidence="10" id="KW-1043">Host membrane</keyword>
<evidence type="ECO:0000256" key="10">
    <source>
        <dbReference type="ARBA" id="ARBA00022870"/>
    </source>
</evidence>
<evidence type="ECO:0000256" key="8">
    <source>
        <dbReference type="ARBA" id="ARBA00022729"/>
    </source>
</evidence>
<keyword evidence="16" id="KW-0325">Glycoprotein</keyword>
<dbReference type="EMBL" id="MN561699">
    <property type="protein sequence ID" value="QKZ93216.1"/>
    <property type="molecule type" value="Viral_cRNA"/>
</dbReference>
<keyword evidence="11 18" id="KW-0261">Viral envelope protein</keyword>
<evidence type="ECO:0000256" key="18">
    <source>
        <dbReference type="RuleBase" id="RU003705"/>
    </source>
</evidence>
<evidence type="ECO:0000256" key="14">
    <source>
        <dbReference type="ARBA" id="ARBA00023136"/>
    </source>
</evidence>
<evidence type="ECO:0000256" key="6">
    <source>
        <dbReference type="ARBA" id="ARBA00022595"/>
    </source>
</evidence>
<keyword evidence="7 18" id="KW-0812">Transmembrane</keyword>
<comment type="subunit">
    <text evidence="18">Homotrimer of disulfide-linked F1-F2.</text>
</comment>
<evidence type="ECO:0000256" key="12">
    <source>
        <dbReference type="ARBA" id="ARBA00022989"/>
    </source>
</evidence>
<keyword evidence="12 18" id="KW-1133">Transmembrane helix</keyword>
<dbReference type="Gene3D" id="2.40.490.10">
    <property type="entry name" value="Newcastle disease virus like domain"/>
    <property type="match status" value="1"/>
</dbReference>
<evidence type="ECO:0000313" key="19">
    <source>
        <dbReference type="EMBL" id="QKZ93216.1"/>
    </source>
</evidence>
<sequence length="551" mass="60147">MLFQTAVQSLATWALLILLSPYLDHSTAQVGFSELSKIGIIKARSYLLKTRGAPITQPIVVKLMPNLKNFTGCGQQAVADYKSLLNNILLPINASLVHMQNAISSRVGGVRFWGAVIGGVALGVATAAQVTAGVALHNTKQNAADIWAIKKAMLETNDAIHELQTASAQTVLLVSGIQEQINNQIVPAINTLGCQVAENTLALTLSRYFSELSLVFGPNLRDPATETLSIQAISNAFNGDFESLLKNLGYSSSDFLDVLESQLIRGRIIGVDTEDYLIIIQVEYPSITQIKDAVVQTFNLISFSHEGVEWMPVFPRQILVRMNLVSNIDTEGCVYTSTSVICESDTSTPVSIPLLECIHGNTSHCIITRSVNSHVSRYALSDGVLFANCLPMLCQCQTTGKTIIQEYGVASVMITKEMCPEVYIDGFYIQVGPRVLNRTLYASNYSLGGQVSIDPVDIGSEISQIQTHLNNTQQLLDKSSNILNSIDHYIMSIESIPILIAMCVIIFLWLIGLTCAICCYIRKVGQLNGVPWQLRQSNTVNSLSSLIPQDK</sequence>
<evidence type="ECO:0000256" key="1">
    <source>
        <dbReference type="ARBA" id="ARBA00008211"/>
    </source>
</evidence>
<evidence type="ECO:0000256" key="17">
    <source>
        <dbReference type="ARBA" id="ARBA00023296"/>
    </source>
</evidence>
<keyword evidence="15" id="KW-1015">Disulfide bond</keyword>
<organism evidence="19 20">
    <name type="scientific">Belerina virus</name>
    <dbReference type="NCBI Taxonomy" id="2748342"/>
    <lineage>
        <taxon>Viruses</taxon>
        <taxon>Riboviria</taxon>
        <taxon>Orthornavirae</taxon>
        <taxon>Negarnaviricota</taxon>
        <taxon>Haploviricotina</taxon>
        <taxon>Monjiviricetes</taxon>
        <taxon>Mononegavirales</taxon>
        <taxon>Paramyxoviridae</taxon>
        <taxon>Orthoparamyxovirinae</taxon>
        <taxon>Parajeilongvirus</taxon>
        <taxon>Parajeilongvirus erinacei</taxon>
        <taxon>Jeilongvirus erinacei</taxon>
    </lineage>
</organism>
<comment type="subcellular location">
    <subcellularLocation>
        <location evidence="18">Virion membrane</location>
        <topology evidence="18">Single-pass type I membrane protein</topology>
    </subcellularLocation>
    <subcellularLocation>
        <location evidence="18">Host cell membrane</location>
        <topology evidence="18">Single-pass membrane protein</topology>
    </subcellularLocation>
</comment>
<evidence type="ECO:0000256" key="7">
    <source>
        <dbReference type="ARBA" id="ARBA00022692"/>
    </source>
</evidence>
<keyword evidence="17" id="KW-1160">Virus entry into host cell</keyword>
<dbReference type="GO" id="GO:0046718">
    <property type="term" value="P:symbiont entry into host cell"/>
    <property type="evidence" value="ECO:0007669"/>
    <property type="project" value="UniProtKB-KW"/>
</dbReference>
<keyword evidence="8" id="KW-0732">Signal</keyword>
<keyword evidence="13" id="KW-0175">Coiled coil</keyword>
<keyword evidence="3" id="KW-1168">Fusion of virus membrane with host membrane</keyword>
<keyword evidence="14 18" id="KW-0472">Membrane</keyword>
<dbReference type="InterPro" id="IPR000776">
    <property type="entry name" value="Fusion_F0_Paramyxovir"/>
</dbReference>
<dbReference type="Gene3D" id="2.60.40.1690">
    <property type="entry name" value="Head and neck region of the ectodomain of NDV fusion glycoprotein"/>
    <property type="match status" value="1"/>
</dbReference>
<evidence type="ECO:0000256" key="4">
    <source>
        <dbReference type="ARBA" id="ARBA00022511"/>
    </source>
</evidence>
<dbReference type="KEGG" id="vg:80539982"/>
<keyword evidence="6" id="KW-1162">Viral penetration into host cytoplasm</keyword>
<dbReference type="Gene3D" id="1.10.287.2480">
    <property type="match status" value="1"/>
</dbReference>
<dbReference type="GO" id="GO:0019031">
    <property type="term" value="C:viral envelope"/>
    <property type="evidence" value="ECO:0007669"/>
    <property type="project" value="UniProtKB-KW"/>
</dbReference>
<evidence type="ECO:0000256" key="11">
    <source>
        <dbReference type="ARBA" id="ARBA00022879"/>
    </source>
</evidence>
<comment type="similarity">
    <text evidence="1 18">Belongs to the paramyxoviruses fusion glycoprotein family.</text>
</comment>
<evidence type="ECO:0000256" key="2">
    <source>
        <dbReference type="ARBA" id="ARBA00016586"/>
    </source>
</evidence>
<keyword evidence="4" id="KW-1032">Host cell membrane</keyword>
<evidence type="ECO:0000256" key="16">
    <source>
        <dbReference type="ARBA" id="ARBA00023180"/>
    </source>
</evidence>
<evidence type="ECO:0000256" key="9">
    <source>
        <dbReference type="ARBA" id="ARBA00022844"/>
    </source>
</evidence>
<keyword evidence="9" id="KW-0946">Virion</keyword>
<evidence type="ECO:0000256" key="15">
    <source>
        <dbReference type="ARBA" id="ARBA00023157"/>
    </source>
</evidence>
<gene>
    <name evidence="19" type="primary">F</name>
</gene>
<dbReference type="Gene3D" id="6.10.10.110">
    <property type="match status" value="1"/>
</dbReference>
<name>A0A7D5DLW3_9MONO</name>
<proteinExistence type="inferred from homology"/>
<evidence type="ECO:0000256" key="13">
    <source>
        <dbReference type="ARBA" id="ARBA00023054"/>
    </source>
</evidence>